<name>A0A9Q5DAI7_9BACT</name>
<dbReference type="Pfam" id="PF14905">
    <property type="entry name" value="OMP_b-brl_3"/>
    <property type="match status" value="1"/>
</dbReference>
<feature type="compositionally biased region" description="Basic and acidic residues" evidence="4">
    <location>
        <begin position="797"/>
        <end position="813"/>
    </location>
</feature>
<keyword evidence="5" id="KW-0732">Signal</keyword>
<dbReference type="InterPro" id="IPR037066">
    <property type="entry name" value="Plug_dom_sf"/>
</dbReference>
<evidence type="ECO:0000313" key="9">
    <source>
        <dbReference type="Proteomes" id="UP000281028"/>
    </source>
</evidence>
<dbReference type="GO" id="GO:0009279">
    <property type="term" value="C:cell outer membrane"/>
    <property type="evidence" value="ECO:0007669"/>
    <property type="project" value="UniProtKB-SubCell"/>
</dbReference>
<dbReference type="InterPro" id="IPR012910">
    <property type="entry name" value="Plug_dom"/>
</dbReference>
<evidence type="ECO:0000256" key="3">
    <source>
        <dbReference type="ARBA" id="ARBA00023237"/>
    </source>
</evidence>
<dbReference type="AlphaFoldDB" id="A0A9Q5DAI7"/>
<evidence type="ECO:0000256" key="5">
    <source>
        <dbReference type="SAM" id="SignalP"/>
    </source>
</evidence>
<accession>A0A9Q5DAI7</accession>
<proteinExistence type="predicted"/>
<evidence type="ECO:0000256" key="2">
    <source>
        <dbReference type="ARBA" id="ARBA00023136"/>
    </source>
</evidence>
<keyword evidence="8" id="KW-0675">Receptor</keyword>
<dbReference type="InterPro" id="IPR008969">
    <property type="entry name" value="CarboxyPept-like_regulatory"/>
</dbReference>
<feature type="chain" id="PRO_5040192511" evidence="5">
    <location>
        <begin position="31"/>
        <end position="813"/>
    </location>
</feature>
<comment type="caution">
    <text evidence="8">The sequence shown here is derived from an EMBL/GenBank/DDBJ whole genome shotgun (WGS) entry which is preliminary data.</text>
</comment>
<protein>
    <submittedName>
        <fullName evidence="8">TonB-dependent receptor</fullName>
    </submittedName>
</protein>
<dbReference type="EMBL" id="RIAR02000001">
    <property type="protein sequence ID" value="NSL87647.1"/>
    <property type="molecule type" value="Genomic_DNA"/>
</dbReference>
<feature type="signal peptide" evidence="5">
    <location>
        <begin position="1"/>
        <end position="30"/>
    </location>
</feature>
<keyword evidence="3" id="KW-0998">Cell outer membrane</keyword>
<dbReference type="Gene3D" id="2.40.170.20">
    <property type="entry name" value="TonB-dependent receptor, beta-barrel domain"/>
    <property type="match status" value="1"/>
</dbReference>
<evidence type="ECO:0000256" key="1">
    <source>
        <dbReference type="ARBA" id="ARBA00004442"/>
    </source>
</evidence>
<organism evidence="8 9">
    <name type="scientific">Chitinophaga solisilvae</name>
    <dbReference type="NCBI Taxonomy" id="1233460"/>
    <lineage>
        <taxon>Bacteria</taxon>
        <taxon>Pseudomonadati</taxon>
        <taxon>Bacteroidota</taxon>
        <taxon>Chitinophagia</taxon>
        <taxon>Chitinophagales</taxon>
        <taxon>Chitinophagaceae</taxon>
        <taxon>Chitinophaga</taxon>
    </lineage>
</organism>
<feature type="region of interest" description="Disordered" evidence="4">
    <location>
        <begin position="793"/>
        <end position="813"/>
    </location>
</feature>
<dbReference type="InterPro" id="IPR036942">
    <property type="entry name" value="Beta-barrel_TonB_sf"/>
</dbReference>
<evidence type="ECO:0000259" key="7">
    <source>
        <dbReference type="Pfam" id="PF14905"/>
    </source>
</evidence>
<evidence type="ECO:0000256" key="4">
    <source>
        <dbReference type="SAM" id="MobiDB-lite"/>
    </source>
</evidence>
<evidence type="ECO:0000313" key="8">
    <source>
        <dbReference type="EMBL" id="NSL87647.1"/>
    </source>
</evidence>
<dbReference type="InterPro" id="IPR041700">
    <property type="entry name" value="OMP_b-brl_3"/>
</dbReference>
<evidence type="ECO:0000259" key="6">
    <source>
        <dbReference type="Pfam" id="PF07715"/>
    </source>
</evidence>
<feature type="domain" description="TonB-dependent receptor plug" evidence="6">
    <location>
        <begin position="155"/>
        <end position="232"/>
    </location>
</feature>
<keyword evidence="2" id="KW-0472">Membrane</keyword>
<dbReference type="Gene3D" id="2.170.130.10">
    <property type="entry name" value="TonB-dependent receptor, plug domain"/>
    <property type="match status" value="1"/>
</dbReference>
<dbReference type="SUPFAM" id="SSF56935">
    <property type="entry name" value="Porins"/>
    <property type="match status" value="1"/>
</dbReference>
<dbReference type="PANTHER" id="PTHR40980">
    <property type="entry name" value="PLUG DOMAIN-CONTAINING PROTEIN"/>
    <property type="match status" value="1"/>
</dbReference>
<dbReference type="SUPFAM" id="SSF49464">
    <property type="entry name" value="Carboxypeptidase regulatory domain-like"/>
    <property type="match status" value="1"/>
</dbReference>
<feature type="domain" description="Outer membrane protein beta-barrel" evidence="7">
    <location>
        <begin position="387"/>
        <end position="789"/>
    </location>
</feature>
<reference evidence="8" key="1">
    <citation type="submission" date="2020-05" db="EMBL/GenBank/DDBJ databases">
        <title>Chitinophaga laudate sp. nov., isolated from a tropical peat swamp.</title>
        <authorList>
            <person name="Goh C.B.S."/>
            <person name="Lee M.S."/>
            <person name="Parimannan S."/>
            <person name="Pasbakhsh P."/>
            <person name="Yule C.M."/>
            <person name="Rajandas H."/>
            <person name="Loke S."/>
            <person name="Croft L."/>
            <person name="Tan J.B.L."/>
        </authorList>
    </citation>
    <scope>NUCLEOTIDE SEQUENCE</scope>
    <source>
        <strain evidence="8">Mgbs1</strain>
    </source>
</reference>
<dbReference type="Pfam" id="PF07715">
    <property type="entry name" value="Plug"/>
    <property type="match status" value="1"/>
</dbReference>
<dbReference type="Proteomes" id="UP000281028">
    <property type="component" value="Unassembled WGS sequence"/>
</dbReference>
<dbReference type="Pfam" id="PF13620">
    <property type="entry name" value="CarboxypepD_reg"/>
    <property type="match status" value="1"/>
</dbReference>
<comment type="subcellular location">
    <subcellularLocation>
        <location evidence="1">Cell outer membrane</location>
    </subcellularLocation>
</comment>
<gene>
    <name evidence="8" type="ORF">ECE50_012440</name>
</gene>
<sequence>MKIITRHNMFFTGRWLLSCLLLLTYFTAQAQQRIAGRVTDNQGEAVPFAGVLLLHLPDSQRVSTAISDTAGYFQLPAAAKGSYLLKVSSMEHLAYTGPQFTLPEGTALHQLPDVVLTRHQRMLQAVHISGGRPAVEQQMDKTVMRIENSVLAEGSTALELLAKMPGVTVDNSGNVSLKGRPGTLVMINGKPAYLTGNQLANLLRGTASGNISRIEIMTNPSARYDASGKGGIVNIVMKKSTKDDFNGTVSVNGGAGRGARGGGNVSMNYSTGKFNVFGSYNYIFEDLKNDYITLREFENHTFRREQTNNETARLRAHDFRAGADVTINARNTIGLQVSGNAGKYPVVQQTQNLLTGLTDHTRLQDARTATTGKENWLDLLYNVSYLHRFNDKGHEITVDADYVSHYSRMKQQLDTRYHAQDGTPLPAAGSRKGDIPSENNIYVLKTDYALPLGKAGKLEAGWKGSYVKTENNLQYDTLHNHAYEPDHSASNHFIYQEHIQAGYVNLKQTYGKFSIQAGLRGEYTHTRGHQITTDSVATRSYFKLFPSVFLSREFNDHHKLQLSYSRRIERPGYWDLNPFRLYADPFNYEEGNPYLLPAIANTAEMSYTFRSVYHATLTYSRSTDVISNLVGAAQDHTVMYTRPENLASFTNYGLSITAATDFTRWWKGSQFINLFHNTFSAGAAGKQVFKGGSFTFDSQNTFTISSRWKAELNALFRTSEVSGVFTTKFYYMISAGAQREVLKGKGTIKLLVNDIFRSRRIKEYSLYNNIYTYNDNRFDSRSCMLSFSYRFGSGTQDKGRRSTGSEELKGRLK</sequence>
<dbReference type="PANTHER" id="PTHR40980:SF4">
    <property type="entry name" value="TONB-DEPENDENT RECEPTOR-LIKE BETA-BARREL DOMAIN-CONTAINING PROTEIN"/>
    <property type="match status" value="1"/>
</dbReference>
<keyword evidence="9" id="KW-1185">Reference proteome</keyword>